<dbReference type="OrthoDB" id="10656981at2759"/>
<accession>A0A4Z2EQV8</accession>
<feature type="region of interest" description="Disordered" evidence="1">
    <location>
        <begin position="19"/>
        <end position="69"/>
    </location>
</feature>
<dbReference type="EMBL" id="SRLO01003962">
    <property type="protein sequence ID" value="TNN30951.1"/>
    <property type="molecule type" value="Genomic_DNA"/>
</dbReference>
<dbReference type="Proteomes" id="UP000314294">
    <property type="component" value="Unassembled WGS sequence"/>
</dbReference>
<evidence type="ECO:0000313" key="3">
    <source>
        <dbReference type="Proteomes" id="UP000314294"/>
    </source>
</evidence>
<feature type="region of interest" description="Disordered" evidence="1">
    <location>
        <begin position="90"/>
        <end position="127"/>
    </location>
</feature>
<proteinExistence type="predicted"/>
<comment type="caution">
    <text evidence="2">The sequence shown here is derived from an EMBL/GenBank/DDBJ whole genome shotgun (WGS) entry which is preliminary data.</text>
</comment>
<feature type="compositionally biased region" description="Basic and acidic residues" evidence="1">
    <location>
        <begin position="90"/>
        <end position="111"/>
    </location>
</feature>
<sequence length="221" mass="24315">MDTIRVTFRSERFRLVEPTRIPEDFTWQRKTPRGEAGSHLDDDEQVAQTDDRQRQEEADEEGVDDEGRVVDVLGLRPHDATHGHLVEAAEDQRGQDDQQGHAPHRQVDELGHAGLPPSGGLDGVDHGQVPIDAHHRQAEDAGELIEGVWGGERGTCNEAVDQVRVAVKRCTLSPSASSHLPTVMINLHSTSPKGQCTSASCRAMKGRLIMHSTSATARFRM</sequence>
<dbReference type="AlphaFoldDB" id="A0A4Z2EQV8"/>
<organism evidence="2 3">
    <name type="scientific">Liparis tanakae</name>
    <name type="common">Tanaka's snailfish</name>
    <dbReference type="NCBI Taxonomy" id="230148"/>
    <lineage>
        <taxon>Eukaryota</taxon>
        <taxon>Metazoa</taxon>
        <taxon>Chordata</taxon>
        <taxon>Craniata</taxon>
        <taxon>Vertebrata</taxon>
        <taxon>Euteleostomi</taxon>
        <taxon>Actinopterygii</taxon>
        <taxon>Neopterygii</taxon>
        <taxon>Teleostei</taxon>
        <taxon>Neoteleostei</taxon>
        <taxon>Acanthomorphata</taxon>
        <taxon>Eupercaria</taxon>
        <taxon>Perciformes</taxon>
        <taxon>Cottioidei</taxon>
        <taxon>Cottales</taxon>
        <taxon>Liparidae</taxon>
        <taxon>Liparis</taxon>
    </lineage>
</organism>
<evidence type="ECO:0000256" key="1">
    <source>
        <dbReference type="SAM" id="MobiDB-lite"/>
    </source>
</evidence>
<evidence type="ECO:0000313" key="2">
    <source>
        <dbReference type="EMBL" id="TNN30951.1"/>
    </source>
</evidence>
<feature type="compositionally biased region" description="Basic and acidic residues" evidence="1">
    <location>
        <begin position="19"/>
        <end position="40"/>
    </location>
</feature>
<protein>
    <submittedName>
        <fullName evidence="2">Uncharacterized protein</fullName>
    </submittedName>
</protein>
<reference evidence="2 3" key="1">
    <citation type="submission" date="2019-03" db="EMBL/GenBank/DDBJ databases">
        <title>First draft genome of Liparis tanakae, snailfish: a comprehensive survey of snailfish specific genes.</title>
        <authorList>
            <person name="Kim W."/>
            <person name="Song I."/>
            <person name="Jeong J.-H."/>
            <person name="Kim D."/>
            <person name="Kim S."/>
            <person name="Ryu S."/>
            <person name="Song J.Y."/>
            <person name="Lee S.K."/>
        </authorList>
    </citation>
    <scope>NUCLEOTIDE SEQUENCE [LARGE SCALE GENOMIC DNA]</scope>
    <source>
        <tissue evidence="2">Muscle</tissue>
    </source>
</reference>
<keyword evidence="3" id="KW-1185">Reference proteome</keyword>
<gene>
    <name evidence="2" type="ORF">EYF80_058897</name>
</gene>
<name>A0A4Z2EQV8_9TELE</name>